<dbReference type="EC" id="6.3.2.4" evidence="4 13"/>
<feature type="active site" evidence="14">
    <location>
        <position position="290"/>
    </location>
</feature>
<dbReference type="PIRSF" id="PIRSF039102">
    <property type="entry name" value="Ddl/VanB"/>
    <property type="match status" value="1"/>
</dbReference>
<keyword evidence="15" id="KW-0460">Magnesium</keyword>
<evidence type="ECO:0000256" key="14">
    <source>
        <dbReference type="PIRSR" id="PIRSR039102-1"/>
    </source>
</evidence>
<dbReference type="EMBL" id="VIFM01000302">
    <property type="protein sequence ID" value="TQF09859.1"/>
    <property type="molecule type" value="Genomic_DNA"/>
</dbReference>
<dbReference type="InterPro" id="IPR011127">
    <property type="entry name" value="Dala_Dala_lig_N"/>
</dbReference>
<dbReference type="PANTHER" id="PTHR23132:SF23">
    <property type="entry name" value="D-ALANINE--D-ALANINE LIGASE B"/>
    <property type="match status" value="1"/>
</dbReference>
<comment type="caution">
    <text evidence="18">The sequence shown here is derived from an EMBL/GenBank/DDBJ whole genome shotgun (WGS) entry which is preliminary data.</text>
</comment>
<dbReference type="InterPro" id="IPR016185">
    <property type="entry name" value="PreATP-grasp_dom_sf"/>
</dbReference>
<feature type="binding site" evidence="15">
    <location>
        <position position="279"/>
    </location>
    <ligand>
        <name>Mg(2+)</name>
        <dbReference type="ChEBI" id="CHEBI:18420"/>
        <label>2</label>
    </ligand>
</feature>
<evidence type="ECO:0000256" key="13">
    <source>
        <dbReference type="HAMAP-Rule" id="MF_00047"/>
    </source>
</evidence>
<dbReference type="GO" id="GO:0005524">
    <property type="term" value="F:ATP binding"/>
    <property type="evidence" value="ECO:0007669"/>
    <property type="project" value="UniProtKB-UniRule"/>
</dbReference>
<comment type="cofactor">
    <cofactor evidence="1">
        <name>Mn(2+)</name>
        <dbReference type="ChEBI" id="CHEBI:29035"/>
    </cofactor>
</comment>
<dbReference type="GO" id="GO:0046872">
    <property type="term" value="F:metal ion binding"/>
    <property type="evidence" value="ECO:0007669"/>
    <property type="project" value="UniProtKB-KW"/>
</dbReference>
<feature type="binding site" evidence="15">
    <location>
        <position position="279"/>
    </location>
    <ligand>
        <name>Mg(2+)</name>
        <dbReference type="ChEBI" id="CHEBI:18420"/>
        <label>1</label>
    </ligand>
</feature>
<dbReference type="Gene3D" id="3.30.470.20">
    <property type="entry name" value="ATP-grasp fold, B domain"/>
    <property type="match status" value="1"/>
</dbReference>
<dbReference type="PROSITE" id="PS00844">
    <property type="entry name" value="DALA_DALA_LIGASE_2"/>
    <property type="match status" value="1"/>
</dbReference>
<comment type="catalytic activity">
    <reaction evidence="12 13">
        <text>2 D-alanine + ATP = D-alanyl-D-alanine + ADP + phosphate + H(+)</text>
        <dbReference type="Rhea" id="RHEA:11224"/>
        <dbReference type="ChEBI" id="CHEBI:15378"/>
        <dbReference type="ChEBI" id="CHEBI:30616"/>
        <dbReference type="ChEBI" id="CHEBI:43474"/>
        <dbReference type="ChEBI" id="CHEBI:57416"/>
        <dbReference type="ChEBI" id="CHEBI:57822"/>
        <dbReference type="ChEBI" id="CHEBI:456216"/>
        <dbReference type="EC" id="6.3.2.4"/>
    </reaction>
</comment>
<evidence type="ECO:0000256" key="1">
    <source>
        <dbReference type="ARBA" id="ARBA00001936"/>
    </source>
</evidence>
<feature type="binding site" evidence="15">
    <location>
        <position position="266"/>
    </location>
    <ligand>
        <name>Mg(2+)</name>
        <dbReference type="ChEBI" id="CHEBI:18420"/>
        <label>1</label>
    </ligand>
</feature>
<dbReference type="PROSITE" id="PS00843">
    <property type="entry name" value="DALA_DALA_LIGASE_1"/>
    <property type="match status" value="1"/>
</dbReference>
<evidence type="ECO:0000256" key="10">
    <source>
        <dbReference type="ARBA" id="ARBA00022984"/>
    </source>
</evidence>
<keyword evidence="19" id="KW-1185">Reference proteome</keyword>
<keyword evidence="7 16" id="KW-0547">Nucleotide-binding</keyword>
<keyword evidence="15" id="KW-0464">Manganese</keyword>
<dbReference type="Gene3D" id="3.40.50.20">
    <property type="match status" value="1"/>
</dbReference>
<dbReference type="Pfam" id="PF07478">
    <property type="entry name" value="Dala_Dala_lig_C"/>
    <property type="match status" value="1"/>
</dbReference>
<dbReference type="RefSeq" id="WP_141648322.1">
    <property type="nucleotide sequence ID" value="NZ_VIFM01000302.1"/>
</dbReference>
<feature type="active site" evidence="14">
    <location>
        <position position="158"/>
    </location>
</feature>
<dbReference type="GO" id="GO:0071555">
    <property type="term" value="P:cell wall organization"/>
    <property type="evidence" value="ECO:0007669"/>
    <property type="project" value="UniProtKB-KW"/>
</dbReference>
<comment type="similarity">
    <text evidence="3 13">Belongs to the D-alanine--D-alanine ligase family.</text>
</comment>
<dbReference type="InterPro" id="IPR005905">
    <property type="entry name" value="D_ala_D_ala"/>
</dbReference>
<dbReference type="Gene3D" id="3.30.1490.20">
    <property type="entry name" value="ATP-grasp fold, A domain"/>
    <property type="match status" value="1"/>
</dbReference>
<keyword evidence="8 16" id="KW-0067">ATP-binding</keyword>
<dbReference type="OrthoDB" id="9813261at2"/>
<feature type="active site" evidence="14">
    <location>
        <position position="28"/>
    </location>
</feature>
<evidence type="ECO:0000256" key="15">
    <source>
        <dbReference type="PIRSR" id="PIRSR039102-3"/>
    </source>
</evidence>
<evidence type="ECO:0000256" key="8">
    <source>
        <dbReference type="ARBA" id="ARBA00022840"/>
    </source>
</evidence>
<organism evidence="18 19">
    <name type="scientific">Myxococcus llanfairpwllgwyngyllgogerychwyrndrobwllllantysiliogogogochensis</name>
    <dbReference type="NCBI Taxonomy" id="2590453"/>
    <lineage>
        <taxon>Bacteria</taxon>
        <taxon>Pseudomonadati</taxon>
        <taxon>Myxococcota</taxon>
        <taxon>Myxococcia</taxon>
        <taxon>Myxococcales</taxon>
        <taxon>Cystobacterineae</taxon>
        <taxon>Myxococcaceae</taxon>
        <taxon>Myxococcus</taxon>
    </lineage>
</organism>
<evidence type="ECO:0000256" key="4">
    <source>
        <dbReference type="ARBA" id="ARBA00012216"/>
    </source>
</evidence>
<dbReference type="PROSITE" id="PS50975">
    <property type="entry name" value="ATP_GRASP"/>
    <property type="match status" value="1"/>
</dbReference>
<comment type="function">
    <text evidence="13">Cell wall formation.</text>
</comment>
<dbReference type="SUPFAM" id="SSF56059">
    <property type="entry name" value="Glutathione synthetase ATP-binding domain-like"/>
    <property type="match status" value="1"/>
</dbReference>
<evidence type="ECO:0000256" key="7">
    <source>
        <dbReference type="ARBA" id="ARBA00022741"/>
    </source>
</evidence>
<protein>
    <recommendedName>
        <fullName evidence="4 13">D-alanine--D-alanine ligase</fullName>
        <ecNumber evidence="4 13">6.3.2.4</ecNumber>
    </recommendedName>
    <alternativeName>
        <fullName evidence="13">D-Ala-D-Ala ligase</fullName>
    </alternativeName>
    <alternativeName>
        <fullName evidence="13">D-alanylalanine synthetase</fullName>
    </alternativeName>
</protein>
<comment type="cofactor">
    <cofactor evidence="15">
        <name>Mg(2+)</name>
        <dbReference type="ChEBI" id="CHEBI:18420"/>
    </cofactor>
    <cofactor evidence="15">
        <name>Mn(2+)</name>
        <dbReference type="ChEBI" id="CHEBI:29035"/>
    </cofactor>
    <text evidence="15">Binds 2 magnesium or manganese ions per subunit.</text>
</comment>
<comment type="pathway">
    <text evidence="13">Cell wall biogenesis; peptidoglycan biosynthesis.</text>
</comment>
<dbReference type="UniPathway" id="UPA00219"/>
<evidence type="ECO:0000256" key="11">
    <source>
        <dbReference type="ARBA" id="ARBA00023316"/>
    </source>
</evidence>
<evidence type="ECO:0000256" key="3">
    <source>
        <dbReference type="ARBA" id="ARBA00010871"/>
    </source>
</evidence>
<sequence length="318" mass="33518">MTANRGAFSKDELKNKRVGVLYGGLSSEREVSLRTGAAVAGALRSLGYDVVDIDVGKDLPARLIAEKVDVAWLAVHGRYGEDGSLQGLLESMFIPYTGSGVLASAMAMDKVYAKLVFIAQGIPTPAYRAFADEASALAAGDSLGFDFPVVVKPSREGSSVGVHICKARADYDAAVKDAAKYAGTLLVEQFVKGREVQGGVLDDEALGVIEVRAAREFYDYDAKYKAGTGTQYLFPAPLPPDQYARVNEVCLGAHRALGCAGASRSDVIVTDGGDVFLLETNTLPGMTATSLLPKIAAGRGIDFPALCERLLQGACLKA</sequence>
<evidence type="ECO:0000256" key="6">
    <source>
        <dbReference type="ARBA" id="ARBA00022598"/>
    </source>
</evidence>
<feature type="binding site" evidence="15">
    <location>
        <position position="281"/>
    </location>
    <ligand>
        <name>Mg(2+)</name>
        <dbReference type="ChEBI" id="CHEBI:18420"/>
        <label>2</label>
    </ligand>
</feature>
<dbReference type="Pfam" id="PF01820">
    <property type="entry name" value="Dala_Dala_lig_N"/>
    <property type="match status" value="1"/>
</dbReference>
<proteinExistence type="inferred from homology"/>
<evidence type="ECO:0000259" key="17">
    <source>
        <dbReference type="PROSITE" id="PS50975"/>
    </source>
</evidence>
<keyword evidence="5 13" id="KW-0963">Cytoplasm</keyword>
<dbReference type="GO" id="GO:0008360">
    <property type="term" value="P:regulation of cell shape"/>
    <property type="evidence" value="ECO:0007669"/>
    <property type="project" value="UniProtKB-KW"/>
</dbReference>
<dbReference type="NCBIfam" id="TIGR01205">
    <property type="entry name" value="D_ala_D_alaTIGR"/>
    <property type="match status" value="1"/>
</dbReference>
<evidence type="ECO:0000256" key="5">
    <source>
        <dbReference type="ARBA" id="ARBA00022490"/>
    </source>
</evidence>
<dbReference type="GO" id="GO:0008716">
    <property type="term" value="F:D-alanine-D-alanine ligase activity"/>
    <property type="evidence" value="ECO:0007669"/>
    <property type="project" value="UniProtKB-UniRule"/>
</dbReference>
<name>A0A540WLF7_9BACT</name>
<evidence type="ECO:0000256" key="2">
    <source>
        <dbReference type="ARBA" id="ARBA00004496"/>
    </source>
</evidence>
<evidence type="ECO:0000256" key="9">
    <source>
        <dbReference type="ARBA" id="ARBA00022960"/>
    </source>
</evidence>
<dbReference type="InterPro" id="IPR011761">
    <property type="entry name" value="ATP-grasp"/>
</dbReference>
<dbReference type="InterPro" id="IPR000291">
    <property type="entry name" value="D-Ala_lig_Van_CS"/>
</dbReference>
<accession>A0A540WLF7</accession>
<dbReference type="SMART" id="SM01209">
    <property type="entry name" value="GARS_A"/>
    <property type="match status" value="1"/>
</dbReference>
<feature type="domain" description="ATP-grasp" evidence="17">
    <location>
        <begin position="114"/>
        <end position="312"/>
    </location>
</feature>
<keyword evidence="10 13" id="KW-0573">Peptidoglycan synthesis</keyword>
<dbReference type="GO" id="GO:0009252">
    <property type="term" value="P:peptidoglycan biosynthetic process"/>
    <property type="evidence" value="ECO:0007669"/>
    <property type="project" value="UniProtKB-UniRule"/>
</dbReference>
<keyword evidence="15" id="KW-0479">Metal-binding</keyword>
<evidence type="ECO:0000256" key="12">
    <source>
        <dbReference type="ARBA" id="ARBA00047614"/>
    </source>
</evidence>
<reference evidence="18 19" key="1">
    <citation type="submission" date="2019-06" db="EMBL/GenBank/DDBJ databases">
        <authorList>
            <person name="Livingstone P."/>
            <person name="Whitworth D."/>
        </authorList>
    </citation>
    <scope>NUCLEOTIDE SEQUENCE [LARGE SCALE GENOMIC DNA]</scope>
    <source>
        <strain evidence="18 19">AM401</strain>
    </source>
</reference>
<evidence type="ECO:0000256" key="16">
    <source>
        <dbReference type="PROSITE-ProRule" id="PRU00409"/>
    </source>
</evidence>
<dbReference type="NCBIfam" id="NF002378">
    <property type="entry name" value="PRK01372.1"/>
    <property type="match status" value="1"/>
</dbReference>
<dbReference type="PANTHER" id="PTHR23132">
    <property type="entry name" value="D-ALANINE--D-ALANINE LIGASE"/>
    <property type="match status" value="1"/>
</dbReference>
<dbReference type="HAMAP" id="MF_00047">
    <property type="entry name" value="Dala_Dala_lig"/>
    <property type="match status" value="1"/>
</dbReference>
<dbReference type="AlphaFoldDB" id="A0A540WLF7"/>
<evidence type="ECO:0000313" key="19">
    <source>
        <dbReference type="Proteomes" id="UP000315369"/>
    </source>
</evidence>
<keyword evidence="6 13" id="KW-0436">Ligase</keyword>
<dbReference type="InterPro" id="IPR011095">
    <property type="entry name" value="Dala_Dala_lig_C"/>
</dbReference>
<evidence type="ECO:0000313" key="18">
    <source>
        <dbReference type="EMBL" id="TQF09859.1"/>
    </source>
</evidence>
<dbReference type="SUPFAM" id="SSF52440">
    <property type="entry name" value="PreATP-grasp domain"/>
    <property type="match status" value="1"/>
</dbReference>
<comment type="subcellular location">
    <subcellularLocation>
        <location evidence="2 13">Cytoplasm</location>
    </subcellularLocation>
</comment>
<keyword evidence="9 13" id="KW-0133">Cell shape</keyword>
<keyword evidence="11 13" id="KW-0961">Cell wall biogenesis/degradation</keyword>
<dbReference type="InterPro" id="IPR013815">
    <property type="entry name" value="ATP_grasp_subdomain_1"/>
</dbReference>
<gene>
    <name evidence="13" type="primary">ddl</name>
    <name evidence="18" type="ORF">FJV41_42430</name>
</gene>
<dbReference type="GO" id="GO:0005737">
    <property type="term" value="C:cytoplasm"/>
    <property type="evidence" value="ECO:0007669"/>
    <property type="project" value="UniProtKB-SubCell"/>
</dbReference>
<dbReference type="Proteomes" id="UP000315369">
    <property type="component" value="Unassembled WGS sequence"/>
</dbReference>